<evidence type="ECO:0000256" key="1">
    <source>
        <dbReference type="ARBA" id="ARBA00004141"/>
    </source>
</evidence>
<evidence type="ECO:0000259" key="9">
    <source>
        <dbReference type="Pfam" id="PF18916"/>
    </source>
</evidence>
<feature type="transmembrane region" description="Helical" evidence="8">
    <location>
        <begin position="33"/>
        <end position="58"/>
    </location>
</feature>
<gene>
    <name evidence="10" type="ORF">CW751_02540</name>
</gene>
<dbReference type="Pfam" id="PF18916">
    <property type="entry name" value="Lycopene_cyc"/>
    <property type="match status" value="2"/>
</dbReference>
<feature type="transmembrane region" description="Helical" evidence="8">
    <location>
        <begin position="106"/>
        <end position="126"/>
    </location>
</feature>
<dbReference type="RefSeq" id="WP_101333374.1">
    <property type="nucleotide sequence ID" value="NZ_PJNI01000001.1"/>
</dbReference>
<evidence type="ECO:0000256" key="2">
    <source>
        <dbReference type="ARBA" id="ARBA00004829"/>
    </source>
</evidence>
<keyword evidence="6 8" id="KW-0472">Membrane</keyword>
<dbReference type="AlphaFoldDB" id="A0A2I0R6Q2"/>
<feature type="transmembrane region" description="Helical" evidence="8">
    <location>
        <begin position="156"/>
        <end position="179"/>
    </location>
</feature>
<feature type="domain" description="Lycopene cyclase" evidence="9">
    <location>
        <begin position="128"/>
        <end position="222"/>
    </location>
</feature>
<protein>
    <submittedName>
        <fullName evidence="10">Lycopene cyclase domain-containing protein</fullName>
    </submittedName>
</protein>
<keyword evidence="5 8" id="KW-1133">Transmembrane helix</keyword>
<keyword evidence="3 8" id="KW-0812">Transmembrane</keyword>
<dbReference type="GO" id="GO:0016020">
    <property type="term" value="C:membrane"/>
    <property type="evidence" value="ECO:0007669"/>
    <property type="project" value="UniProtKB-SubCell"/>
</dbReference>
<feature type="transmembrane region" description="Helical" evidence="8">
    <location>
        <begin position="132"/>
        <end position="149"/>
    </location>
</feature>
<keyword evidence="7" id="KW-0413">Isomerase</keyword>
<comment type="subcellular location">
    <subcellularLocation>
        <location evidence="1">Membrane</location>
        <topology evidence="1">Multi-pass membrane protein</topology>
    </subcellularLocation>
</comment>
<evidence type="ECO:0000256" key="4">
    <source>
        <dbReference type="ARBA" id="ARBA00022746"/>
    </source>
</evidence>
<evidence type="ECO:0000256" key="6">
    <source>
        <dbReference type="ARBA" id="ARBA00023136"/>
    </source>
</evidence>
<comment type="pathway">
    <text evidence="2">Carotenoid biosynthesis.</text>
</comment>
<feature type="domain" description="Lycopene cyclase" evidence="9">
    <location>
        <begin position="3"/>
        <end position="93"/>
    </location>
</feature>
<comment type="caution">
    <text evidence="10">The sequence shown here is derived from an EMBL/GenBank/DDBJ whole genome shotgun (WGS) entry which is preliminary data.</text>
</comment>
<dbReference type="Proteomes" id="UP000236654">
    <property type="component" value="Unassembled WGS sequence"/>
</dbReference>
<keyword evidence="11" id="KW-1185">Reference proteome</keyword>
<dbReference type="OrthoDB" id="5195186at2"/>
<evidence type="ECO:0000256" key="7">
    <source>
        <dbReference type="ARBA" id="ARBA00023235"/>
    </source>
</evidence>
<evidence type="ECO:0000313" key="11">
    <source>
        <dbReference type="Proteomes" id="UP000236654"/>
    </source>
</evidence>
<keyword evidence="4" id="KW-0125">Carotenoid biosynthesis</keyword>
<sequence length="233" mass="27257">MSLYLWINLLSLAGPFLLSFDKKVHFYTHWKTLFPAILVVGSLFIAWDVFFTDIGVWGFNPEYLSGIHFFNLPIEECMFFFTIPYACVFIYECVKAYFPKFRPVQFSYFFSLLFTITCLVLGIIFYDNWYTSVALIGAGLINWIVYFGFTPRWHPFFIVAFLITQVPFLIVNGVLTGVATDAPVVWYNEKEIIGLRVLSIPIEDIFYNFFMLFSVVILHEYLGKLWDQKTKST</sequence>
<accession>A0A2I0R6Q2</accession>
<feature type="transmembrane region" description="Helical" evidence="8">
    <location>
        <begin position="78"/>
        <end position="94"/>
    </location>
</feature>
<organism evidence="10 11">
    <name type="scientific">Brumimicrobium salinarum</name>
    <dbReference type="NCBI Taxonomy" id="2058658"/>
    <lineage>
        <taxon>Bacteria</taxon>
        <taxon>Pseudomonadati</taxon>
        <taxon>Bacteroidota</taxon>
        <taxon>Flavobacteriia</taxon>
        <taxon>Flavobacteriales</taxon>
        <taxon>Crocinitomicaceae</taxon>
        <taxon>Brumimicrobium</taxon>
    </lineage>
</organism>
<feature type="transmembrane region" description="Helical" evidence="8">
    <location>
        <begin position="6"/>
        <end position="21"/>
    </location>
</feature>
<evidence type="ECO:0000313" key="10">
    <source>
        <dbReference type="EMBL" id="PKR82229.1"/>
    </source>
</evidence>
<feature type="transmembrane region" description="Helical" evidence="8">
    <location>
        <begin position="205"/>
        <end position="222"/>
    </location>
</feature>
<dbReference type="GO" id="GO:0016117">
    <property type="term" value="P:carotenoid biosynthetic process"/>
    <property type="evidence" value="ECO:0007669"/>
    <property type="project" value="UniProtKB-KW"/>
</dbReference>
<dbReference type="NCBIfam" id="TIGR03462">
    <property type="entry name" value="CarR_dom_SF"/>
    <property type="match status" value="1"/>
</dbReference>
<dbReference type="InterPro" id="IPR017825">
    <property type="entry name" value="Lycopene_cyclase_dom"/>
</dbReference>
<dbReference type="GO" id="GO:0016872">
    <property type="term" value="F:intramolecular lyase activity"/>
    <property type="evidence" value="ECO:0007669"/>
    <property type="project" value="InterPro"/>
</dbReference>
<name>A0A2I0R6Q2_9FLAO</name>
<evidence type="ECO:0000256" key="8">
    <source>
        <dbReference type="SAM" id="Phobius"/>
    </source>
</evidence>
<proteinExistence type="predicted"/>
<evidence type="ECO:0000256" key="3">
    <source>
        <dbReference type="ARBA" id="ARBA00022692"/>
    </source>
</evidence>
<dbReference type="EMBL" id="PJNI01000001">
    <property type="protein sequence ID" value="PKR82229.1"/>
    <property type="molecule type" value="Genomic_DNA"/>
</dbReference>
<dbReference type="GO" id="GO:0045436">
    <property type="term" value="F:lycopene beta cyclase activity"/>
    <property type="evidence" value="ECO:0007669"/>
    <property type="project" value="UniProtKB-ARBA"/>
</dbReference>
<evidence type="ECO:0000256" key="5">
    <source>
        <dbReference type="ARBA" id="ARBA00022989"/>
    </source>
</evidence>
<reference evidence="10 11" key="1">
    <citation type="submission" date="2017-12" db="EMBL/GenBank/DDBJ databases">
        <title>The draft genome sequence of Brumimicrobium saltpan LHR20.</title>
        <authorList>
            <person name="Do Z.-J."/>
            <person name="Luo H.-R."/>
        </authorList>
    </citation>
    <scope>NUCLEOTIDE SEQUENCE [LARGE SCALE GENOMIC DNA]</scope>
    <source>
        <strain evidence="10 11">LHR20</strain>
    </source>
</reference>